<gene>
    <name evidence="1" type="ORF">S01H1_30902</name>
</gene>
<proteinExistence type="predicted"/>
<sequence length="61" mass="7333">MINKKRLRKALEEHLIWDKGYDPSEVRDSITIKRKYKPKLEKTPKGSKYKRVSYLAIEIIE</sequence>
<organism evidence="1">
    <name type="scientific">marine sediment metagenome</name>
    <dbReference type="NCBI Taxonomy" id="412755"/>
    <lineage>
        <taxon>unclassified sequences</taxon>
        <taxon>metagenomes</taxon>
        <taxon>ecological metagenomes</taxon>
    </lineage>
</organism>
<comment type="caution">
    <text evidence="1">The sequence shown here is derived from an EMBL/GenBank/DDBJ whole genome shotgun (WGS) entry which is preliminary data.</text>
</comment>
<protein>
    <submittedName>
        <fullName evidence="1">Uncharacterized protein</fullName>
    </submittedName>
</protein>
<reference evidence="1" key="1">
    <citation type="journal article" date="2014" name="Front. Microbiol.">
        <title>High frequency of phylogenetically diverse reductive dehalogenase-homologous genes in deep subseafloor sedimentary metagenomes.</title>
        <authorList>
            <person name="Kawai M."/>
            <person name="Futagami T."/>
            <person name="Toyoda A."/>
            <person name="Takaki Y."/>
            <person name="Nishi S."/>
            <person name="Hori S."/>
            <person name="Arai W."/>
            <person name="Tsubouchi T."/>
            <person name="Morono Y."/>
            <person name="Uchiyama I."/>
            <person name="Ito T."/>
            <person name="Fujiyama A."/>
            <person name="Inagaki F."/>
            <person name="Takami H."/>
        </authorList>
    </citation>
    <scope>NUCLEOTIDE SEQUENCE</scope>
    <source>
        <strain evidence="1">Expedition CK06-06</strain>
    </source>
</reference>
<dbReference type="EMBL" id="BARS01019045">
    <property type="protein sequence ID" value="GAF86964.1"/>
    <property type="molecule type" value="Genomic_DNA"/>
</dbReference>
<dbReference type="AlphaFoldDB" id="X0T169"/>
<evidence type="ECO:0000313" key="1">
    <source>
        <dbReference type="EMBL" id="GAF86964.1"/>
    </source>
</evidence>
<name>X0T169_9ZZZZ</name>
<accession>X0T169</accession>